<proteinExistence type="predicted"/>
<dbReference type="AlphaFoldDB" id="A0A5N6PUU9"/>
<name>A0A5N6PUU9_9ASTR</name>
<sequence length="165" mass="19099">MMKYEDSCLTSMKKSLDTCISSEQCLVSDEFITKQIQEEIIQEENGEVMGLDPPITWMKQYENGKPKELILPTSEDRRPKQRCAYRATGYGGPLLKIQYYASVLESGEYVTRDIFPIIIAIKARVCIEVSQIERYSNLEFLKIRSLSLDLSIARSEKPQYKLWLL</sequence>
<organism evidence="1 2">
    <name type="scientific">Mikania micrantha</name>
    <name type="common">bitter vine</name>
    <dbReference type="NCBI Taxonomy" id="192012"/>
    <lineage>
        <taxon>Eukaryota</taxon>
        <taxon>Viridiplantae</taxon>
        <taxon>Streptophyta</taxon>
        <taxon>Embryophyta</taxon>
        <taxon>Tracheophyta</taxon>
        <taxon>Spermatophyta</taxon>
        <taxon>Magnoliopsida</taxon>
        <taxon>eudicotyledons</taxon>
        <taxon>Gunneridae</taxon>
        <taxon>Pentapetalae</taxon>
        <taxon>asterids</taxon>
        <taxon>campanulids</taxon>
        <taxon>Asterales</taxon>
        <taxon>Asteraceae</taxon>
        <taxon>Asteroideae</taxon>
        <taxon>Heliantheae alliance</taxon>
        <taxon>Eupatorieae</taxon>
        <taxon>Mikania</taxon>
    </lineage>
</organism>
<evidence type="ECO:0000313" key="1">
    <source>
        <dbReference type="EMBL" id="KAD7116656.1"/>
    </source>
</evidence>
<dbReference type="Proteomes" id="UP000326396">
    <property type="component" value="Linkage Group LG10"/>
</dbReference>
<dbReference type="EMBL" id="SZYD01000002">
    <property type="protein sequence ID" value="KAD7116656.1"/>
    <property type="molecule type" value="Genomic_DNA"/>
</dbReference>
<accession>A0A5N6PUU9</accession>
<keyword evidence="2" id="KW-1185">Reference proteome</keyword>
<reference evidence="1 2" key="1">
    <citation type="submission" date="2019-05" db="EMBL/GenBank/DDBJ databases">
        <title>Mikania micrantha, genome provides insights into the molecular mechanism of rapid growth.</title>
        <authorList>
            <person name="Liu B."/>
        </authorList>
    </citation>
    <scope>NUCLEOTIDE SEQUENCE [LARGE SCALE GENOMIC DNA]</scope>
    <source>
        <strain evidence="1">NLD-2019</strain>
        <tissue evidence="1">Leaf</tissue>
    </source>
</reference>
<gene>
    <name evidence="1" type="ORF">E3N88_03924</name>
</gene>
<comment type="caution">
    <text evidence="1">The sequence shown here is derived from an EMBL/GenBank/DDBJ whole genome shotgun (WGS) entry which is preliminary data.</text>
</comment>
<protein>
    <submittedName>
        <fullName evidence="1">Uncharacterized protein</fullName>
    </submittedName>
</protein>
<evidence type="ECO:0000313" key="2">
    <source>
        <dbReference type="Proteomes" id="UP000326396"/>
    </source>
</evidence>